<protein>
    <submittedName>
        <fullName evidence="2">Uncharacterized protein</fullName>
    </submittedName>
</protein>
<accession>A0A9P9DZ79</accession>
<dbReference type="AlphaFoldDB" id="A0A9P9DZ79"/>
<keyword evidence="1" id="KW-0472">Membrane</keyword>
<proteinExistence type="predicted"/>
<comment type="caution">
    <text evidence="2">The sequence shown here is derived from an EMBL/GenBank/DDBJ whole genome shotgun (WGS) entry which is preliminary data.</text>
</comment>
<evidence type="ECO:0000256" key="1">
    <source>
        <dbReference type="SAM" id="Phobius"/>
    </source>
</evidence>
<reference evidence="2" key="1">
    <citation type="journal article" date="2021" name="Nat. Commun.">
        <title>Genetic determinants of endophytism in the Arabidopsis root mycobiome.</title>
        <authorList>
            <person name="Mesny F."/>
            <person name="Miyauchi S."/>
            <person name="Thiergart T."/>
            <person name="Pickel B."/>
            <person name="Atanasova L."/>
            <person name="Karlsson M."/>
            <person name="Huettel B."/>
            <person name="Barry K.W."/>
            <person name="Haridas S."/>
            <person name="Chen C."/>
            <person name="Bauer D."/>
            <person name="Andreopoulos W."/>
            <person name="Pangilinan J."/>
            <person name="LaButti K."/>
            <person name="Riley R."/>
            <person name="Lipzen A."/>
            <person name="Clum A."/>
            <person name="Drula E."/>
            <person name="Henrissat B."/>
            <person name="Kohler A."/>
            <person name="Grigoriev I.V."/>
            <person name="Martin F.M."/>
            <person name="Hacquard S."/>
        </authorList>
    </citation>
    <scope>NUCLEOTIDE SEQUENCE</scope>
    <source>
        <strain evidence="2">MPI-CAGE-AT-0021</strain>
    </source>
</reference>
<keyword evidence="3" id="KW-1185">Reference proteome</keyword>
<keyword evidence="1" id="KW-0812">Transmembrane</keyword>
<evidence type="ECO:0000313" key="3">
    <source>
        <dbReference type="Proteomes" id="UP000717696"/>
    </source>
</evidence>
<gene>
    <name evidence="2" type="ORF">B0J13DRAFT_530581</name>
</gene>
<evidence type="ECO:0000313" key="2">
    <source>
        <dbReference type="EMBL" id="KAH7127896.1"/>
    </source>
</evidence>
<name>A0A9P9DZ79_9HYPO</name>
<dbReference type="EMBL" id="JAGMUU010000022">
    <property type="protein sequence ID" value="KAH7127896.1"/>
    <property type="molecule type" value="Genomic_DNA"/>
</dbReference>
<organism evidence="2 3">
    <name type="scientific">Dactylonectria estremocensis</name>
    <dbReference type="NCBI Taxonomy" id="1079267"/>
    <lineage>
        <taxon>Eukaryota</taxon>
        <taxon>Fungi</taxon>
        <taxon>Dikarya</taxon>
        <taxon>Ascomycota</taxon>
        <taxon>Pezizomycotina</taxon>
        <taxon>Sordariomycetes</taxon>
        <taxon>Hypocreomycetidae</taxon>
        <taxon>Hypocreales</taxon>
        <taxon>Nectriaceae</taxon>
        <taxon>Dactylonectria</taxon>
    </lineage>
</organism>
<dbReference type="Proteomes" id="UP000717696">
    <property type="component" value="Unassembled WGS sequence"/>
</dbReference>
<feature type="transmembrane region" description="Helical" evidence="1">
    <location>
        <begin position="7"/>
        <end position="30"/>
    </location>
</feature>
<sequence length="357" mass="39591">MAAVVNTCIVNTCIVKLIFTSLCILLFNFLRSPPQFSPLMQSSPQPRRHFFLLAHSEAQLRHSASTLSSIPIEAHVTDFSLPPNAPRSHVSRLSLLPSPLFDIPLSIMAGCPVMRAVLAPEFPPTTEGYWGKDDDFVPCFGCLVVLNMNLGNCGRPPQQIATCSNCLSESDCDITKNMHDRDSRTTDPSSDERICSIAKASKRVVIELRAIRKLIPDSSRVHYQFSDVATAHQLQEAAYAREIMSINVQLAVRPNKVVERNDQSIRPKLLLGPRTTFHGLRVRRVQVRASDMMRMGWRATAPVSHRLSWSMPQRRGACFRPGAREGDSSVQTRIDAVAASYCHHCDGHGRLGPATGI</sequence>
<keyword evidence="1" id="KW-1133">Transmembrane helix</keyword>